<evidence type="ECO:0000313" key="2">
    <source>
        <dbReference type="EMBL" id="CBH22746.1"/>
    </source>
</evidence>
<reference evidence="2 3" key="1">
    <citation type="journal article" date="2010" name="ISME J.">
        <title>Fine-scale evolution: genomic, phenotypic and ecological differentiation in two coexisting Salinibacter ruber strains.</title>
        <authorList>
            <person name="Pena A."/>
            <person name="Teeling H."/>
            <person name="Huerta-Cepas J."/>
            <person name="Santos F."/>
            <person name="Yarza P."/>
            <person name="Brito-Echeverria J."/>
            <person name="Lucio M."/>
            <person name="Schmitt-Kopplin P."/>
            <person name="Meseguer I."/>
            <person name="Schenowitz C."/>
            <person name="Dossat C."/>
            <person name="Barbe V."/>
            <person name="Dopazo J."/>
            <person name="Rossello-Mora R."/>
            <person name="Schuler M."/>
            <person name="Glockner F.O."/>
            <person name="Amann R."/>
            <person name="Gabaldon T."/>
            <person name="Anton J."/>
        </authorList>
    </citation>
    <scope>NUCLEOTIDE SEQUENCE [LARGE SCALE GENOMIC DNA]</scope>
    <source>
        <strain evidence="2 3">M8</strain>
        <plasmid evidence="3">pSR56</plasmid>
    </source>
</reference>
<dbReference type="InterPro" id="IPR002586">
    <property type="entry name" value="CobQ/CobB/MinD/ParA_Nub-bd_dom"/>
</dbReference>
<dbReference type="InterPro" id="IPR048089">
    <property type="entry name" value="McdA"/>
</dbReference>
<gene>
    <name evidence="2" type="primary">parA</name>
    <name evidence="2" type="ORF">SRM_p56028</name>
</gene>
<evidence type="ECO:0000313" key="3">
    <source>
        <dbReference type="Proteomes" id="UP000000933"/>
    </source>
</evidence>
<dbReference type="PIRSF" id="PIRSF009320">
    <property type="entry name" value="Nuc_binding_HP_1000"/>
    <property type="match status" value="1"/>
</dbReference>
<dbReference type="HOGENOM" id="CLU_037612_5_3_10"/>
<sequence>MPIVVSSIHSKGGVGKSTVALSLADALHQDGSSVLVLDTDPQGTASEWVQAQEGDGPMVAGAPSAEKLERELERLGASYDAVVIDGSAQLKGATGSIIRVSDLVLIPIQPSPADIWATENIVELIEDRQEVVGEPAAGFVLNCVVAGTNVAGDVNEILDEFDLPVLGRFHRRVAFVEALVTGETPLTYEPGGKAAGEIEDLYNASLDALEAHYTA</sequence>
<dbReference type="InterPro" id="IPR027417">
    <property type="entry name" value="P-loop_NTPase"/>
</dbReference>
<geneLocation type="plasmid" evidence="2 3">
    <name>pSR56</name>
</geneLocation>
<keyword evidence="2" id="KW-0614">Plasmid</keyword>
<protein>
    <submittedName>
        <fullName evidence="2">Plasmid partition protein ParA</fullName>
    </submittedName>
</protein>
<dbReference type="NCBIfam" id="NF041546">
    <property type="entry name" value="ParA_partition"/>
    <property type="match status" value="1"/>
</dbReference>
<dbReference type="KEGG" id="srm:SRM_p56028"/>
<evidence type="ECO:0000259" key="1">
    <source>
        <dbReference type="Pfam" id="PF01656"/>
    </source>
</evidence>
<dbReference type="Pfam" id="PF01656">
    <property type="entry name" value="CbiA"/>
    <property type="match status" value="1"/>
</dbReference>
<reference evidence="3" key="2">
    <citation type="submission" date="2010-04" db="EMBL/GenBank/DDBJ databases">
        <title>Genome sequence of Salinibacter ruber M8.</title>
        <authorList>
            <consortium name="Genoscope"/>
        </authorList>
    </citation>
    <scope>NUCLEOTIDE SEQUENCE [LARGE SCALE GENOMIC DNA]</scope>
    <source>
        <strain evidence="3">M8</strain>
        <plasmid evidence="3">pSR56</plasmid>
    </source>
</reference>
<dbReference type="AlphaFoldDB" id="D5H4A6"/>
<dbReference type="Gene3D" id="3.40.50.300">
    <property type="entry name" value="P-loop containing nucleotide triphosphate hydrolases"/>
    <property type="match status" value="1"/>
</dbReference>
<dbReference type="PANTHER" id="PTHR13696:SF96">
    <property type="entry name" value="COBQ_COBB_MIND_PARA NUCLEOTIDE BINDING DOMAIN-CONTAINING PROTEIN"/>
    <property type="match status" value="1"/>
</dbReference>
<feature type="domain" description="CobQ/CobB/MinD/ParA nucleotide binding" evidence="1">
    <location>
        <begin position="10"/>
        <end position="183"/>
    </location>
</feature>
<dbReference type="Proteomes" id="UP000000933">
    <property type="component" value="Plasmid pSR56"/>
</dbReference>
<organism evidence="2 3">
    <name type="scientific">Salinibacter ruber (strain M8)</name>
    <dbReference type="NCBI Taxonomy" id="761659"/>
    <lineage>
        <taxon>Bacteria</taxon>
        <taxon>Pseudomonadati</taxon>
        <taxon>Rhodothermota</taxon>
        <taxon>Rhodothermia</taxon>
        <taxon>Rhodothermales</taxon>
        <taxon>Salinibacteraceae</taxon>
        <taxon>Salinibacter</taxon>
    </lineage>
</organism>
<name>D5H4A6_SALRM</name>
<dbReference type="PANTHER" id="PTHR13696">
    <property type="entry name" value="P-LOOP CONTAINING NUCLEOSIDE TRIPHOSPHATE HYDROLASE"/>
    <property type="match status" value="1"/>
</dbReference>
<dbReference type="RefSeq" id="WP_013060239.1">
    <property type="nucleotide sequence ID" value="NC_014028.1"/>
</dbReference>
<dbReference type="EMBL" id="FP565811">
    <property type="protein sequence ID" value="CBH22746.1"/>
    <property type="molecule type" value="Genomic_DNA"/>
</dbReference>
<proteinExistence type="predicted"/>
<accession>D5H4A6</accession>
<dbReference type="SUPFAM" id="SSF52540">
    <property type="entry name" value="P-loop containing nucleoside triphosphate hydrolases"/>
    <property type="match status" value="1"/>
</dbReference>
<dbReference type="InterPro" id="IPR050678">
    <property type="entry name" value="DNA_Partitioning_ATPase"/>
</dbReference>
<dbReference type="CDD" id="cd02042">
    <property type="entry name" value="ParAB_family"/>
    <property type="match status" value="1"/>
</dbReference>